<dbReference type="EMBL" id="JACIEQ010000001">
    <property type="protein sequence ID" value="MBB4020980.1"/>
    <property type="molecule type" value="Genomic_DNA"/>
</dbReference>
<dbReference type="Pfam" id="PF08811">
    <property type="entry name" value="DUF1800"/>
    <property type="match status" value="1"/>
</dbReference>
<accession>A0A840C7C5</accession>
<comment type="caution">
    <text evidence="1">The sequence shown here is derived from an EMBL/GenBank/DDBJ whole genome shotgun (WGS) entry which is preliminary data.</text>
</comment>
<name>A0A840C7C5_9RHOB</name>
<dbReference type="RefSeq" id="WP_054538016.1">
    <property type="nucleotide sequence ID" value="NZ_JACIEQ010000001.1"/>
</dbReference>
<protein>
    <submittedName>
        <fullName evidence="1">Uncharacterized protein (DUF1800 family)</fullName>
    </submittedName>
</protein>
<gene>
    <name evidence="1" type="ORF">GGR17_000771</name>
</gene>
<dbReference type="AlphaFoldDB" id="A0A840C7C5"/>
<evidence type="ECO:0000313" key="1">
    <source>
        <dbReference type="EMBL" id="MBB4020980.1"/>
    </source>
</evidence>
<proteinExistence type="predicted"/>
<keyword evidence="2" id="KW-1185">Reference proteome</keyword>
<dbReference type="InterPro" id="IPR014917">
    <property type="entry name" value="DUF1800"/>
</dbReference>
<dbReference type="Proteomes" id="UP000585681">
    <property type="component" value="Unassembled WGS sequence"/>
</dbReference>
<sequence length="459" mass="49778">MTFDPKLAEIRFGTGLSPVRAAPASTDGMLRRLQGPDAMAARHPIPRFETLIPALTEFFEQSRLLRQKRGSEEAKAAQKRIRALRKAGRENQQLYLNATLRRAAGTEDGLRERLTRFWADHFTVKGKQGILIFSAATYVEEAIRPHLTGSFAALLKSAVTHPMMLAYLDQVNSAGPTSAKVKKQGGGLNENLAREVMELHTLGVGADYSQADVRQLAELFTGLSYDPRKGFLFRPFFAEPGAESVLGQEYGGGQPALADVHAVLDDLARHPATARHIATKLATHFVADTPEPALVDHIAAAFHDSGGDLMATYGALLDHPAAWDPRLGKARQPFDFVAATLRALDVPGKQIEALGPKDTGLYLALPMQVMGQSWEAPVGPDGWPEAEADWITPQGMAGRIQWAMMVPGLLRPELPDPRAFVDTALGGTASDTLRFAASAAETRAVGIGLVLISPEFQRR</sequence>
<reference evidence="1" key="1">
    <citation type="submission" date="2020-08" db="EMBL/GenBank/DDBJ databases">
        <title>Genomic Encyclopedia of Type Strains, Phase IV (KMG-IV): sequencing the most valuable type-strain genomes for metagenomic binning, comparative biology and taxonomic classification.</title>
        <authorList>
            <person name="Goeker M."/>
        </authorList>
    </citation>
    <scope>NUCLEOTIDE SEQUENCE [LARGE SCALE GENOMIC DNA]</scope>
    <source>
        <strain evidence="1">DSM 105040</strain>
    </source>
</reference>
<evidence type="ECO:0000313" key="2">
    <source>
        <dbReference type="Proteomes" id="UP000585681"/>
    </source>
</evidence>
<organism evidence="1 2">
    <name type="scientific">Actibacterium naphthalenivorans</name>
    <dbReference type="NCBI Taxonomy" id="1614693"/>
    <lineage>
        <taxon>Bacteria</taxon>
        <taxon>Pseudomonadati</taxon>
        <taxon>Pseudomonadota</taxon>
        <taxon>Alphaproteobacteria</taxon>
        <taxon>Rhodobacterales</taxon>
        <taxon>Roseobacteraceae</taxon>
        <taxon>Actibacterium</taxon>
    </lineage>
</organism>